<dbReference type="GO" id="GO:0046872">
    <property type="term" value="F:metal ion binding"/>
    <property type="evidence" value="ECO:0007669"/>
    <property type="project" value="UniProtKB-KW"/>
</dbReference>
<dbReference type="Gene3D" id="3.60.15.10">
    <property type="entry name" value="Ribonuclease Z/Hydroxyacylglutathione hydrolase-like"/>
    <property type="match status" value="1"/>
</dbReference>
<dbReference type="EMBL" id="LTDL01000040">
    <property type="protein sequence ID" value="OAG29393.1"/>
    <property type="molecule type" value="Genomic_DNA"/>
</dbReference>
<evidence type="ECO:0000256" key="9">
    <source>
        <dbReference type="ARBA" id="ARBA00022801"/>
    </source>
</evidence>
<evidence type="ECO:0000256" key="6">
    <source>
        <dbReference type="ARBA" id="ARBA00022722"/>
    </source>
</evidence>
<dbReference type="AlphaFoldDB" id="A0A177EBR5"/>
<dbReference type="Pfam" id="PF23023">
    <property type="entry name" value="Anti-Pycsar_Apyc1"/>
    <property type="match status" value="1"/>
</dbReference>
<comment type="caution">
    <text evidence="11">The sequence shown here is derived from an EMBL/GenBank/DDBJ whole genome shotgun (WGS) entry which is preliminary data.</text>
</comment>
<comment type="catalytic activity">
    <reaction evidence="1">
        <text>Endonucleolytic cleavage of RNA, removing extra 3' nucleotides from tRNA precursor, generating 3' termini of tRNAs. A 3'-hydroxy group is left at the tRNA terminus and a 5'-phosphoryl group is left at the trailer molecule.</text>
        <dbReference type="EC" id="3.1.26.11"/>
    </reaction>
</comment>
<evidence type="ECO:0000256" key="2">
    <source>
        <dbReference type="ARBA" id="ARBA00001947"/>
    </source>
</evidence>
<comment type="similarity">
    <text evidence="3">Belongs to the RNase Z family.</text>
</comment>
<dbReference type="RefSeq" id="XP_067544041.1">
    <property type="nucleotide sequence ID" value="XM_067687944.1"/>
</dbReference>
<organism evidence="11 12">
    <name type="scientific">Nematocida displodere</name>
    <dbReference type="NCBI Taxonomy" id="1805483"/>
    <lineage>
        <taxon>Eukaryota</taxon>
        <taxon>Fungi</taxon>
        <taxon>Fungi incertae sedis</taxon>
        <taxon>Microsporidia</taxon>
        <taxon>Nematocida</taxon>
    </lineage>
</organism>
<sequence length="703" mass="76717">MFAIEVSTVEHGSVVRVVCKQTGYYVAIGGFEGVQRYFEKHRIKVSKMVHTVISTEWELLGYISMSLTLAMGNQPGINAWIGGARIDEAIKKTGLAIGHHEYFGTRSEGGGGVLPTTFREEEGCTICTVTLPSKRGSFLPNKAKEDGITEKKDLIALAKGGSVTVGGKVLNSADYYLAPIVYPEVAVITVVSASAAIDVRGLVAALRGKHAYVVVRAATEVFGCRKKEHSALERLQEELAHALGRTSTETRVFWVANTETEVDAISSFYQRICPIHASLVYPLIYRPPIPRGGTGALVDQSRIECASSQEEAPEPGEGLGAGLAFGLEKKEDLVGGVGPGNTETETETEMGARMGKRWVAFLGTGAALPSILRNVSSSLFFSGNGGYLLDCGEDTGTQLNKLSSGYRYHYGHINAIVLTHRHADHILGVFSVLRKINRVGNQCPIVLGNECMLPALALFGVRCVLVENTRSLKVAVRRAYKKDAVEETITIQRDGVETRIRTEKAFGSVYVKDACLDPAHYAISNERVYASTRVEAENTADEEIHFVGLDHTPLTDRGPLEGRQAYDIECCEALHIPSSYSVKVTDYDQEGAGVSVSYSGDTQPNPEFSTLSENADLMLHESTFEDCDEYHAVNTKHSTISSAIKVFEASRSKNLFLTHFSQRYKYIPPRTAFLALDYLVEDVLAPRPQAALISELKSWADKS</sequence>
<evidence type="ECO:0000256" key="8">
    <source>
        <dbReference type="ARBA" id="ARBA00022759"/>
    </source>
</evidence>
<proteinExistence type="inferred from homology"/>
<evidence type="ECO:0000256" key="4">
    <source>
        <dbReference type="ARBA" id="ARBA00012477"/>
    </source>
</evidence>
<evidence type="ECO:0000256" key="5">
    <source>
        <dbReference type="ARBA" id="ARBA00022694"/>
    </source>
</evidence>
<evidence type="ECO:0000313" key="12">
    <source>
        <dbReference type="Proteomes" id="UP000185944"/>
    </source>
</evidence>
<keyword evidence="6" id="KW-0540">Nuclease</keyword>
<dbReference type="GeneID" id="93646876"/>
<dbReference type="SUPFAM" id="SSF56281">
    <property type="entry name" value="Metallo-hydrolase/oxidoreductase"/>
    <property type="match status" value="1"/>
</dbReference>
<accession>A0A177EBR5</accession>
<dbReference type="STRING" id="1805483.A0A177EBR5"/>
<keyword evidence="7" id="KW-0479">Metal-binding</keyword>
<evidence type="ECO:0000256" key="10">
    <source>
        <dbReference type="ARBA" id="ARBA00022833"/>
    </source>
</evidence>
<protein>
    <recommendedName>
        <fullName evidence="4">ribonuclease Z</fullName>
        <ecNumber evidence="4">3.1.26.11</ecNumber>
    </recommendedName>
</protein>
<dbReference type="Proteomes" id="UP000185944">
    <property type="component" value="Unassembled WGS sequence"/>
</dbReference>
<reference evidence="11 12" key="1">
    <citation type="submission" date="2016-02" db="EMBL/GenBank/DDBJ databases">
        <title>Discovery of a natural microsporidian pathogen with a broad tissue tropism in Caenorhabditis elegans.</title>
        <authorList>
            <person name="Luallen R.J."/>
            <person name="Reinke A.W."/>
            <person name="Tong L."/>
            <person name="Botts M.R."/>
            <person name="Felix M.-A."/>
            <person name="Troemel E.R."/>
        </authorList>
    </citation>
    <scope>NUCLEOTIDE SEQUENCE [LARGE SCALE GENOMIC DNA]</scope>
    <source>
        <strain evidence="11 12">JUm2807</strain>
    </source>
</reference>
<dbReference type="GO" id="GO:1990180">
    <property type="term" value="P:mitochondrial tRNA 3'-end processing"/>
    <property type="evidence" value="ECO:0007669"/>
    <property type="project" value="TreeGrafter"/>
</dbReference>
<evidence type="ECO:0000256" key="3">
    <source>
        <dbReference type="ARBA" id="ARBA00007823"/>
    </source>
</evidence>
<keyword evidence="12" id="KW-1185">Reference proteome</keyword>
<keyword evidence="9" id="KW-0378">Hydrolase</keyword>
<gene>
    <name evidence="11" type="ORF">NEDG_00526</name>
</gene>
<dbReference type="InterPro" id="IPR036866">
    <property type="entry name" value="RibonucZ/Hydroxyglut_hydro"/>
</dbReference>
<dbReference type="OrthoDB" id="527344at2759"/>
<comment type="cofactor">
    <cofactor evidence="2">
        <name>Zn(2+)</name>
        <dbReference type="ChEBI" id="CHEBI:29105"/>
    </cofactor>
</comment>
<name>A0A177EBR5_9MICR</name>
<keyword evidence="5" id="KW-0819">tRNA processing</keyword>
<dbReference type="EC" id="3.1.26.11" evidence="4"/>
<evidence type="ECO:0000313" key="11">
    <source>
        <dbReference type="EMBL" id="OAG29393.1"/>
    </source>
</evidence>
<evidence type="ECO:0000256" key="1">
    <source>
        <dbReference type="ARBA" id="ARBA00000402"/>
    </source>
</evidence>
<dbReference type="GO" id="GO:0042781">
    <property type="term" value="F:3'-tRNA processing endoribonuclease activity"/>
    <property type="evidence" value="ECO:0007669"/>
    <property type="project" value="UniProtKB-EC"/>
</dbReference>
<dbReference type="VEuPathDB" id="MicrosporidiaDB:NEDG_00526"/>
<keyword evidence="8" id="KW-0255">Endonuclease</keyword>
<dbReference type="InterPro" id="IPR047151">
    <property type="entry name" value="RNZ2-like"/>
</dbReference>
<evidence type="ECO:0000256" key="7">
    <source>
        <dbReference type="ARBA" id="ARBA00022723"/>
    </source>
</evidence>
<dbReference type="PANTHER" id="PTHR12553:SF49">
    <property type="entry name" value="ZINC PHOSPHODIESTERASE ELAC PROTEIN 2"/>
    <property type="match status" value="1"/>
</dbReference>
<dbReference type="GO" id="GO:0005739">
    <property type="term" value="C:mitochondrion"/>
    <property type="evidence" value="ECO:0007669"/>
    <property type="project" value="TreeGrafter"/>
</dbReference>
<keyword evidence="10" id="KW-0862">Zinc</keyword>
<dbReference type="PANTHER" id="PTHR12553">
    <property type="entry name" value="ZINC PHOSPHODIESTERASE ELAC PROTEIN 2"/>
    <property type="match status" value="1"/>
</dbReference>